<gene>
    <name evidence="8" type="ORF">ACRE_011720</name>
</gene>
<feature type="compositionally biased region" description="Polar residues" evidence="7">
    <location>
        <begin position="71"/>
        <end position="80"/>
    </location>
</feature>
<dbReference type="PANTHER" id="PTHR23183:SF0">
    <property type="entry name" value="NUCLEOLAR PROTEIN 14"/>
    <property type="match status" value="1"/>
</dbReference>
<evidence type="ECO:0000256" key="6">
    <source>
        <dbReference type="ARBA" id="ARBA00024695"/>
    </source>
</evidence>
<feature type="compositionally biased region" description="Basic and acidic residues" evidence="7">
    <location>
        <begin position="31"/>
        <end position="42"/>
    </location>
</feature>
<keyword evidence="4" id="KW-0698">rRNA processing</keyword>
<dbReference type="AlphaFoldDB" id="A0A086TET5"/>
<evidence type="ECO:0000256" key="3">
    <source>
        <dbReference type="ARBA" id="ARBA00022517"/>
    </source>
</evidence>
<keyword evidence="3" id="KW-0690">Ribosome biogenesis</keyword>
<feature type="region of interest" description="Disordered" evidence="7">
    <location>
        <begin position="1"/>
        <end position="42"/>
    </location>
</feature>
<dbReference type="STRING" id="857340.A0A086TET5"/>
<accession>A0A086TET5</accession>
<comment type="caution">
    <text evidence="8">The sequence shown here is derived from an EMBL/GenBank/DDBJ whole genome shotgun (WGS) entry which is preliminary data.</text>
</comment>
<dbReference type="Pfam" id="PF04147">
    <property type="entry name" value="Nop14"/>
    <property type="match status" value="1"/>
</dbReference>
<dbReference type="EMBL" id="JPKY01000006">
    <property type="protein sequence ID" value="KFH47867.1"/>
    <property type="molecule type" value="Genomic_DNA"/>
</dbReference>
<feature type="region of interest" description="Disordered" evidence="7">
    <location>
        <begin position="139"/>
        <end position="439"/>
    </location>
</feature>
<dbReference type="HOGENOM" id="CLU_008874_0_0_1"/>
<evidence type="ECO:0000313" key="8">
    <source>
        <dbReference type="EMBL" id="KFH47867.1"/>
    </source>
</evidence>
<dbReference type="GO" id="GO:0032040">
    <property type="term" value="C:small-subunit processome"/>
    <property type="evidence" value="ECO:0007669"/>
    <property type="project" value="InterPro"/>
</dbReference>
<reference evidence="9" key="1">
    <citation type="journal article" date="2014" name="Genome Announc.">
        <title>Genome sequence and annotation of Acremonium chrysogenum, producer of the beta-lactam antibiotic cephalosporin C.</title>
        <authorList>
            <person name="Terfehr D."/>
            <person name="Dahlmann T.A."/>
            <person name="Specht T."/>
            <person name="Zadra I."/>
            <person name="Kuernsteiner H."/>
            <person name="Kueck U."/>
        </authorList>
    </citation>
    <scope>NUCLEOTIDE SEQUENCE [LARGE SCALE GENOMIC DNA]</scope>
    <source>
        <strain evidence="9">ATCC 11550 / CBS 779.69 / DSM 880 / IAM 14645 / JCM 23072 / IMI 49137</strain>
    </source>
</reference>
<feature type="compositionally biased region" description="Acidic residues" evidence="7">
    <location>
        <begin position="343"/>
        <end position="371"/>
    </location>
</feature>
<dbReference type="Proteomes" id="UP000029964">
    <property type="component" value="Unassembled WGS sequence"/>
</dbReference>
<evidence type="ECO:0000256" key="5">
    <source>
        <dbReference type="ARBA" id="ARBA00023242"/>
    </source>
</evidence>
<sequence length="908" mass="103195">MAGSQLKRLKASLREQGIVGPQQSKKQKRKNAQDERARNEKRLQRGVVLEGIREQFNPFDLKHAKAPKFEVTSNRPTTSAIKGRPGQAKAASEEKRRQTLLADMQHRHKVGGILDQRFGENDPTMTPEEKMLERFAREKLKSHKKSSMFDLEEEDESMEGLTHGGKALTFDDEPADDFEEEDLDAEDSDGSVRESQRLKRVRAMAASDGDEQPERKKSKKEIMNEVIAKSKFHKHERQQAKADDDDLRAEIDQELPDLRLLLAQNAPKRQPDGDTEAPPAIRGIDRDAFDKNFDLEVKKLAQDRRAQPADRTKTEEEKAEDESRRLRELEEKRQKRMRGETVSDSDESEDNNEPAEDVNGQDELDDEDDDFGLGSGIRTRPTATELGFDDEDDFIIDDDLVASGSDLEPFESDDEFEQDDDASEGDEEEEEEEDDEFTKGLLNEEEARNLMFKADSSSKTSALEKGDENGLPYTFPCPQSRGEFEAIIKDYPHGSLPTLVQRIRALYHPKLDSKNKEYLANFSTALVDFVSSPFNARSSPESWPPFSVLESLIRHIHSLSKMFPIEIAQRFRHHLEEIGGERPLALEAGDLVLLTAVGTIFPTSDHFHQVVTPAMLTAGRYLGQKVPHTLADHVVGVYLSILSLQYQQLAKRFVPEVLNFILNTICAVAPVAAGSQLGRFPLHGSEPALRVRDAKKTVPRCLNFADCVQSGAQAKAPTEVKVAILDTALQVCDAAADTWTGKEAFAESFDQVLEVAKHLSSQKCQGHLPRQLSDRAEKLQTKLERMMRLATLARRPLELHHHRPLAIKTYIPKFEDQFDPDKHYDPDRERAELAKLRAEHKKERKGALRELRKDANFMAREKLKIKKAKDEAYEKKYKRLVAEIQSEEGREANEYEREKKARKRAKNR</sequence>
<dbReference type="GO" id="GO:0030692">
    <property type="term" value="C:Noc4p-Nop14p complex"/>
    <property type="evidence" value="ECO:0007669"/>
    <property type="project" value="TreeGrafter"/>
</dbReference>
<dbReference type="InterPro" id="IPR007276">
    <property type="entry name" value="Nop14"/>
</dbReference>
<name>A0A086TET5_HAPC1</name>
<organism evidence="8 9">
    <name type="scientific">Hapsidospora chrysogenum (strain ATCC 11550 / CBS 779.69 / DSM 880 / IAM 14645 / JCM 23072 / IMI 49137)</name>
    <name type="common">Acremonium chrysogenum</name>
    <dbReference type="NCBI Taxonomy" id="857340"/>
    <lineage>
        <taxon>Eukaryota</taxon>
        <taxon>Fungi</taxon>
        <taxon>Dikarya</taxon>
        <taxon>Ascomycota</taxon>
        <taxon>Pezizomycotina</taxon>
        <taxon>Sordariomycetes</taxon>
        <taxon>Hypocreomycetidae</taxon>
        <taxon>Hypocreales</taxon>
        <taxon>Bionectriaceae</taxon>
        <taxon>Hapsidospora</taxon>
    </lineage>
</organism>
<evidence type="ECO:0000256" key="1">
    <source>
        <dbReference type="ARBA" id="ARBA00004604"/>
    </source>
</evidence>
<dbReference type="GO" id="GO:0030490">
    <property type="term" value="P:maturation of SSU-rRNA"/>
    <property type="evidence" value="ECO:0007669"/>
    <property type="project" value="TreeGrafter"/>
</dbReference>
<comment type="function">
    <text evidence="6">Involved in nucleolar processing of pre-18S ribosomal RNA. Has a role in the nuclear export of 40S pre-ribosomal subunit to the cytoplasm.</text>
</comment>
<dbReference type="PANTHER" id="PTHR23183">
    <property type="entry name" value="NOP14"/>
    <property type="match status" value="1"/>
</dbReference>
<feature type="compositionally biased region" description="Acidic residues" evidence="7">
    <location>
        <begin position="170"/>
        <end position="189"/>
    </location>
</feature>
<evidence type="ECO:0000313" key="9">
    <source>
        <dbReference type="Proteomes" id="UP000029964"/>
    </source>
</evidence>
<keyword evidence="9" id="KW-1185">Reference proteome</keyword>
<comment type="subcellular location">
    <subcellularLocation>
        <location evidence="1">Nucleus</location>
        <location evidence="1">Nucleolus</location>
    </subcellularLocation>
</comment>
<feature type="compositionally biased region" description="Acidic residues" evidence="7">
    <location>
        <begin position="243"/>
        <end position="255"/>
    </location>
</feature>
<feature type="compositionally biased region" description="Acidic residues" evidence="7">
    <location>
        <begin position="408"/>
        <end position="436"/>
    </location>
</feature>
<proteinExistence type="inferred from homology"/>
<feature type="region of interest" description="Disordered" evidence="7">
    <location>
        <begin position="452"/>
        <end position="472"/>
    </location>
</feature>
<protein>
    <submittedName>
        <fullName evidence="8">Nucleolar complex protein-like protein</fullName>
    </submittedName>
</protein>
<evidence type="ECO:0000256" key="2">
    <source>
        <dbReference type="ARBA" id="ARBA00007466"/>
    </source>
</evidence>
<feature type="compositionally biased region" description="Basic and acidic residues" evidence="7">
    <location>
        <begin position="283"/>
        <end position="341"/>
    </location>
</feature>
<evidence type="ECO:0000256" key="7">
    <source>
        <dbReference type="SAM" id="MobiDB-lite"/>
    </source>
</evidence>
<dbReference type="OrthoDB" id="441771at2759"/>
<feature type="compositionally biased region" description="Basic and acidic residues" evidence="7">
    <location>
        <begin position="888"/>
        <end position="899"/>
    </location>
</feature>
<feature type="compositionally biased region" description="Acidic residues" evidence="7">
    <location>
        <begin position="387"/>
        <end position="400"/>
    </location>
</feature>
<feature type="compositionally biased region" description="Basic and acidic residues" evidence="7">
    <location>
        <begin position="212"/>
        <end position="223"/>
    </location>
</feature>
<comment type="similarity">
    <text evidence="2">Belongs to the NOP14 family.</text>
</comment>
<keyword evidence="5" id="KW-0539">Nucleus</keyword>
<feature type="region of interest" description="Disordered" evidence="7">
    <location>
        <begin position="888"/>
        <end position="908"/>
    </location>
</feature>
<feature type="region of interest" description="Disordered" evidence="7">
    <location>
        <begin position="67"/>
        <end position="127"/>
    </location>
</feature>
<evidence type="ECO:0000256" key="4">
    <source>
        <dbReference type="ARBA" id="ARBA00022552"/>
    </source>
</evidence>